<gene>
    <name evidence="2" type="ORF">GGU10DRAFT_346913</name>
</gene>
<sequence length="93" mass="10542">MVDQMKLRFLRMLLVDILLSRTHIGVHLLTMTILIHFPHINISIMYSNPEGPASLITNDSLYTLAAMSSSQLVTVIIFSGSRKLYRVLAADRR</sequence>
<reference evidence="2" key="1">
    <citation type="submission" date="2022-08" db="EMBL/GenBank/DDBJ databases">
        <authorList>
            <consortium name="DOE Joint Genome Institute"/>
            <person name="Min B."/>
            <person name="Riley R."/>
            <person name="Sierra-Patev S."/>
            <person name="Naranjo-Ortiz M."/>
            <person name="Looney B."/>
            <person name="Konkel Z."/>
            <person name="Slot J.C."/>
            <person name="Sakamoto Y."/>
            <person name="Steenwyk J.L."/>
            <person name="Rokas A."/>
            <person name="Carro J."/>
            <person name="Camarero S."/>
            <person name="Ferreira P."/>
            <person name="Molpeceres G."/>
            <person name="Ruiz-Duenas F.J."/>
            <person name="Serrano A."/>
            <person name="Henrissat B."/>
            <person name="Drula E."/>
            <person name="Hughes K.W."/>
            <person name="Mata J.L."/>
            <person name="Ishikawa N.K."/>
            <person name="Vargas-Isla R."/>
            <person name="Ushijima S."/>
            <person name="Smith C.A."/>
            <person name="Ahrendt S."/>
            <person name="Andreopoulos W."/>
            <person name="He G."/>
            <person name="Labutti K."/>
            <person name="Lipzen A."/>
            <person name="Ng V."/>
            <person name="Sandor L."/>
            <person name="Barry K."/>
            <person name="Martinez A.T."/>
            <person name="Xiao Y."/>
            <person name="Gibbons J.G."/>
            <person name="Terashima K."/>
            <person name="Hibbett D.S."/>
            <person name="Grigoriev I.V."/>
        </authorList>
    </citation>
    <scope>NUCLEOTIDE SEQUENCE</scope>
    <source>
        <strain evidence="2">TFB10291</strain>
    </source>
</reference>
<evidence type="ECO:0000256" key="1">
    <source>
        <dbReference type="SAM" id="Phobius"/>
    </source>
</evidence>
<organism evidence="2 3">
    <name type="scientific">Lentinula aff. detonsa</name>
    <dbReference type="NCBI Taxonomy" id="2804958"/>
    <lineage>
        <taxon>Eukaryota</taxon>
        <taxon>Fungi</taxon>
        <taxon>Dikarya</taxon>
        <taxon>Basidiomycota</taxon>
        <taxon>Agaricomycotina</taxon>
        <taxon>Agaricomycetes</taxon>
        <taxon>Agaricomycetidae</taxon>
        <taxon>Agaricales</taxon>
        <taxon>Marasmiineae</taxon>
        <taxon>Omphalotaceae</taxon>
        <taxon>Lentinula</taxon>
    </lineage>
</organism>
<protein>
    <submittedName>
        <fullName evidence="2">Uncharacterized protein</fullName>
    </submittedName>
</protein>
<keyword evidence="1" id="KW-0812">Transmembrane</keyword>
<proteinExistence type="predicted"/>
<name>A0AA38NQ42_9AGAR</name>
<comment type="caution">
    <text evidence="2">The sequence shown here is derived from an EMBL/GenBank/DDBJ whole genome shotgun (WGS) entry which is preliminary data.</text>
</comment>
<keyword evidence="3" id="KW-1185">Reference proteome</keyword>
<accession>A0AA38NQ42</accession>
<feature type="transmembrane region" description="Helical" evidence="1">
    <location>
        <begin position="60"/>
        <end position="78"/>
    </location>
</feature>
<dbReference type="Proteomes" id="UP001163798">
    <property type="component" value="Unassembled WGS sequence"/>
</dbReference>
<evidence type="ECO:0000313" key="2">
    <source>
        <dbReference type="EMBL" id="KAJ3788180.1"/>
    </source>
</evidence>
<dbReference type="AlphaFoldDB" id="A0AA38NQ42"/>
<evidence type="ECO:0000313" key="3">
    <source>
        <dbReference type="Proteomes" id="UP001163798"/>
    </source>
</evidence>
<keyword evidence="1" id="KW-0472">Membrane</keyword>
<feature type="transmembrane region" description="Helical" evidence="1">
    <location>
        <begin position="12"/>
        <end position="40"/>
    </location>
</feature>
<keyword evidence="1" id="KW-1133">Transmembrane helix</keyword>
<dbReference type="EMBL" id="MU793279">
    <property type="protein sequence ID" value="KAJ3788180.1"/>
    <property type="molecule type" value="Genomic_DNA"/>
</dbReference>